<protein>
    <submittedName>
        <fullName evidence="2">Uncharacterized protein</fullName>
    </submittedName>
</protein>
<feature type="region of interest" description="Disordered" evidence="1">
    <location>
        <begin position="40"/>
        <end position="59"/>
    </location>
</feature>
<dbReference type="Proteomes" id="UP000038802">
    <property type="component" value="Unassembled WGS sequence"/>
</dbReference>
<evidence type="ECO:0000313" key="2">
    <source>
        <dbReference type="EMBL" id="COW39132.1"/>
    </source>
</evidence>
<dbReference type="AlphaFoldDB" id="A0A0U0RZX9"/>
<reference evidence="3" key="1">
    <citation type="submission" date="2015-03" db="EMBL/GenBank/DDBJ databases">
        <authorList>
            <consortium name="Pathogen Informatics"/>
        </authorList>
    </citation>
    <scope>NUCLEOTIDE SEQUENCE [LARGE SCALE GENOMIC DNA]</scope>
    <source>
        <strain evidence="3">K00500041</strain>
    </source>
</reference>
<sequence>MRIRCGRDNSGHQRAVCIAIRGAVPGEDIVTAGNHLGQPSMARNAGVDDRDPLAGAAGESPDLVEVGELSGPLSPAESPSRFGGDLGAYLTLYGRPRRRRQRRFG</sequence>
<evidence type="ECO:0000256" key="1">
    <source>
        <dbReference type="SAM" id="MobiDB-lite"/>
    </source>
</evidence>
<proteinExistence type="predicted"/>
<name>A0A0U0RZX9_MYCTX</name>
<feature type="region of interest" description="Disordered" evidence="1">
    <location>
        <begin position="64"/>
        <end position="87"/>
    </location>
</feature>
<gene>
    <name evidence="2" type="ORF">ERS007703_03556</name>
</gene>
<accession>A0A0U0RZX9</accession>
<evidence type="ECO:0000313" key="3">
    <source>
        <dbReference type="Proteomes" id="UP000038802"/>
    </source>
</evidence>
<organism evidence="2 3">
    <name type="scientific">Mycobacterium tuberculosis</name>
    <dbReference type="NCBI Taxonomy" id="1773"/>
    <lineage>
        <taxon>Bacteria</taxon>
        <taxon>Bacillati</taxon>
        <taxon>Actinomycetota</taxon>
        <taxon>Actinomycetes</taxon>
        <taxon>Mycobacteriales</taxon>
        <taxon>Mycobacteriaceae</taxon>
        <taxon>Mycobacterium</taxon>
        <taxon>Mycobacterium tuberculosis complex</taxon>
    </lineage>
</organism>
<dbReference type="EMBL" id="CSAE01000498">
    <property type="protein sequence ID" value="COW39132.1"/>
    <property type="molecule type" value="Genomic_DNA"/>
</dbReference>